<feature type="domain" description="N-acetyltransferase" evidence="3">
    <location>
        <begin position="16"/>
        <end position="168"/>
    </location>
</feature>
<dbReference type="RefSeq" id="WP_186860001.1">
    <property type="nucleotide sequence ID" value="NZ_JACOOO010000016.1"/>
</dbReference>
<reference evidence="4 5" key="1">
    <citation type="submission" date="2020-08" db="EMBL/GenBank/DDBJ databases">
        <title>Genome public.</title>
        <authorList>
            <person name="Liu C."/>
            <person name="Sun Q."/>
        </authorList>
    </citation>
    <scope>NUCLEOTIDE SEQUENCE [LARGE SCALE GENOMIC DNA]</scope>
    <source>
        <strain evidence="4 5">NSJ-6</strain>
    </source>
</reference>
<dbReference type="SUPFAM" id="SSF55729">
    <property type="entry name" value="Acyl-CoA N-acyltransferases (Nat)"/>
    <property type="match status" value="1"/>
</dbReference>
<accession>A0ABR7DDH6</accession>
<dbReference type="InterPro" id="IPR000182">
    <property type="entry name" value="GNAT_dom"/>
</dbReference>
<dbReference type="InterPro" id="IPR016181">
    <property type="entry name" value="Acyl_CoA_acyltransferase"/>
</dbReference>
<organism evidence="4 5">
    <name type="scientific">Clostridium hominis</name>
    <dbReference type="NCBI Taxonomy" id="2763036"/>
    <lineage>
        <taxon>Bacteria</taxon>
        <taxon>Bacillati</taxon>
        <taxon>Bacillota</taxon>
        <taxon>Clostridia</taxon>
        <taxon>Eubacteriales</taxon>
        <taxon>Clostridiaceae</taxon>
        <taxon>Clostridium</taxon>
    </lineage>
</organism>
<gene>
    <name evidence="4" type="ORF">H8S20_09880</name>
</gene>
<evidence type="ECO:0000256" key="1">
    <source>
        <dbReference type="ARBA" id="ARBA00022679"/>
    </source>
</evidence>
<dbReference type="Pfam" id="PF00583">
    <property type="entry name" value="Acetyltransf_1"/>
    <property type="match status" value="1"/>
</dbReference>
<protein>
    <submittedName>
        <fullName evidence="4">GNAT family N-acetyltransferase</fullName>
    </submittedName>
</protein>
<comment type="caution">
    <text evidence="4">The sequence shown here is derived from an EMBL/GenBank/DDBJ whole genome shotgun (WGS) entry which is preliminary data.</text>
</comment>
<dbReference type="EMBL" id="JACOOO010000016">
    <property type="protein sequence ID" value="MBC5629202.1"/>
    <property type="molecule type" value="Genomic_DNA"/>
</dbReference>
<keyword evidence="2" id="KW-0012">Acyltransferase</keyword>
<dbReference type="Proteomes" id="UP000596929">
    <property type="component" value="Unassembled WGS sequence"/>
</dbReference>
<dbReference type="PROSITE" id="PS51186">
    <property type="entry name" value="GNAT"/>
    <property type="match status" value="1"/>
</dbReference>
<dbReference type="CDD" id="cd04301">
    <property type="entry name" value="NAT_SF"/>
    <property type="match status" value="1"/>
</dbReference>
<proteinExistence type="predicted"/>
<sequence>MSEYVQIEGKKYLYKSKYRDDDNLRKSFNRLANNIFDIDFEIWYQKGYWGDGYIPYSLIYDNEVVANVSVSIMEFNFKGEKKLYIQIGTVMTDSRYRNNGLGRYLMGRVIDEWKDRCDLIYLFANDSAIKFYPKFNFVKTYEYEHSRSCLNISNKSDVRTIDMKCKSDKELFNRIIENTKIFSKFAVLNNKNLIMFYCNSFMKDNIYYIKDYDAIVIAEMSKEIIYILEVFGTKEIDLESIVNKIVTKSTKKVVLGFTPLNTILYDEKMLKEDDTTLFIMKGKENPLELYNMMFPVLSHT</sequence>
<evidence type="ECO:0000313" key="4">
    <source>
        <dbReference type="EMBL" id="MBC5629202.1"/>
    </source>
</evidence>
<dbReference type="PANTHER" id="PTHR43420">
    <property type="entry name" value="ACETYLTRANSFERASE"/>
    <property type="match status" value="1"/>
</dbReference>
<dbReference type="Gene3D" id="3.40.630.30">
    <property type="match status" value="1"/>
</dbReference>
<dbReference type="InterPro" id="IPR050680">
    <property type="entry name" value="YpeA/RimI_acetyltransf"/>
</dbReference>
<evidence type="ECO:0000259" key="3">
    <source>
        <dbReference type="PROSITE" id="PS51186"/>
    </source>
</evidence>
<evidence type="ECO:0000313" key="5">
    <source>
        <dbReference type="Proteomes" id="UP000596929"/>
    </source>
</evidence>
<name>A0ABR7DDH6_9CLOT</name>
<keyword evidence="5" id="KW-1185">Reference proteome</keyword>
<keyword evidence="1" id="KW-0808">Transferase</keyword>
<evidence type="ECO:0000256" key="2">
    <source>
        <dbReference type="ARBA" id="ARBA00023315"/>
    </source>
</evidence>
<dbReference type="PANTHER" id="PTHR43420:SF31">
    <property type="entry name" value="ACETYLTRANSFERASE"/>
    <property type="match status" value="1"/>
</dbReference>